<organism evidence="1 2">
    <name type="scientific">Acinetobacter nosocomialis</name>
    <dbReference type="NCBI Taxonomy" id="106654"/>
    <lineage>
        <taxon>Bacteria</taxon>
        <taxon>Pseudomonadati</taxon>
        <taxon>Pseudomonadota</taxon>
        <taxon>Gammaproteobacteria</taxon>
        <taxon>Moraxellales</taxon>
        <taxon>Moraxellaceae</taxon>
        <taxon>Acinetobacter</taxon>
        <taxon>Acinetobacter calcoaceticus/baumannii complex</taxon>
    </lineage>
</organism>
<name>A0A2L1VHS5_ACINO</name>
<dbReference type="EMBL" id="CP014019">
    <property type="protein sequence ID" value="AVF44792.1"/>
    <property type="molecule type" value="Genomic_DNA"/>
</dbReference>
<dbReference type="RefSeq" id="WP_002054498.1">
    <property type="nucleotide sequence ID" value="NZ_BKRJ01000032.1"/>
</dbReference>
<dbReference type="Proteomes" id="UP000237921">
    <property type="component" value="Chromosome"/>
</dbReference>
<accession>A0A2L1VHS5</accession>
<sequence length="114" mass="13219">MSLIIPVAVDEGALEVLWYSLFENIEDIIQWWKEQESIDIYKYKTDLEAAEAILSNGKIVTVKTEEQYDLYYAISAKTETVTLMIDTDYTSCLSYKGKKYFHKGKLHFLPPPLN</sequence>
<proteinExistence type="predicted"/>
<dbReference type="AlphaFoldDB" id="A0A2L1VHS5"/>
<reference evidence="2" key="1">
    <citation type="submission" date="2017-12" db="EMBL/GenBank/DDBJ databases">
        <title>FDA dAtabase for Regulatory Grade micrObial Sequences (FDA-ARGOS): Supporting development and validation of Infectious Disease Dx tests.</title>
        <authorList>
            <person name="Hoffmann M."/>
            <person name="Allard M."/>
            <person name="Evans P."/>
            <person name="Brown E."/>
            <person name="Tallon L."/>
            <person name="Sadzewicz L."/>
            <person name="Sengamalay N."/>
            <person name="Ott S."/>
            <person name="Godinez A."/>
            <person name="Nagaraj S."/>
            <person name="Vavikolanu K."/>
            <person name="Aluvathingal J."/>
            <person name="Nadendla S."/>
            <person name="Sichtig H."/>
        </authorList>
    </citation>
    <scope>NUCLEOTIDE SEQUENCE [LARGE SCALE GENOMIC DNA]</scope>
    <source>
        <strain evidence="2">FDAARGOS_129</strain>
    </source>
</reference>
<gene>
    <name evidence="1" type="ORF">AL533_10525</name>
</gene>
<evidence type="ECO:0000313" key="2">
    <source>
        <dbReference type="Proteomes" id="UP000237921"/>
    </source>
</evidence>
<evidence type="ECO:0000313" key="1">
    <source>
        <dbReference type="EMBL" id="AVF44792.1"/>
    </source>
</evidence>
<protein>
    <submittedName>
        <fullName evidence="1">Uncharacterized protein</fullName>
    </submittedName>
</protein>